<dbReference type="KEGG" id="bpm:BURPS1710b_A2620"/>
<feature type="region of interest" description="Disordered" evidence="1">
    <location>
        <begin position="1"/>
        <end position="71"/>
    </location>
</feature>
<reference evidence="2 3" key="1">
    <citation type="submission" date="2005-09" db="EMBL/GenBank/DDBJ databases">
        <authorList>
            <person name="Woods D.E."/>
            <person name="Nierman W.C."/>
        </authorList>
    </citation>
    <scope>NUCLEOTIDE SEQUENCE [LARGE SCALE GENOMIC DNA]</scope>
    <source>
        <strain evidence="2 3">1710b</strain>
    </source>
</reference>
<evidence type="ECO:0000313" key="3">
    <source>
        <dbReference type="Proteomes" id="UP000002700"/>
    </source>
</evidence>
<sequence>MPITAMSRSASGGAALARGAPAAPPSLAGGRVGAPGGSPDSPARAHAGPAGAPRAAERIRARTAAPCTETR</sequence>
<feature type="compositionally biased region" description="Low complexity" evidence="1">
    <location>
        <begin position="42"/>
        <end position="54"/>
    </location>
</feature>
<name>Q3JF84_BURP1</name>
<proteinExistence type="predicted"/>
<gene>
    <name evidence="2" type="ordered locus">BURPS1710b_A2620</name>
</gene>
<organism evidence="2 3">
    <name type="scientific">Burkholderia pseudomallei (strain 1710b)</name>
    <dbReference type="NCBI Taxonomy" id="320372"/>
    <lineage>
        <taxon>Bacteria</taxon>
        <taxon>Pseudomonadati</taxon>
        <taxon>Pseudomonadota</taxon>
        <taxon>Betaproteobacteria</taxon>
        <taxon>Burkholderiales</taxon>
        <taxon>Burkholderiaceae</taxon>
        <taxon>Burkholderia</taxon>
        <taxon>pseudomallei group</taxon>
    </lineage>
</organism>
<dbReference type="HOGENOM" id="CLU_2732257_0_0_4"/>
<dbReference type="EnsemblBacteria" id="ABA52400">
    <property type="protein sequence ID" value="ABA52400"/>
    <property type="gene ID" value="BURPS1710b_A2620"/>
</dbReference>
<dbReference type="Proteomes" id="UP000002700">
    <property type="component" value="Chromosome II"/>
</dbReference>
<dbReference type="EMBL" id="CP000125">
    <property type="protein sequence ID" value="ABA52400.1"/>
    <property type="molecule type" value="Genomic_DNA"/>
</dbReference>
<evidence type="ECO:0000313" key="2">
    <source>
        <dbReference type="EMBL" id="ABA52400.1"/>
    </source>
</evidence>
<accession>Q3JF84</accession>
<feature type="compositionally biased region" description="Low complexity" evidence="1">
    <location>
        <begin position="7"/>
        <end position="29"/>
    </location>
</feature>
<evidence type="ECO:0000256" key="1">
    <source>
        <dbReference type="SAM" id="MobiDB-lite"/>
    </source>
</evidence>
<dbReference type="AlphaFoldDB" id="Q3JF84"/>
<feature type="compositionally biased region" description="Low complexity" evidence="1">
    <location>
        <begin position="62"/>
        <end position="71"/>
    </location>
</feature>
<protein>
    <submittedName>
        <fullName evidence="2">Uncharacterized protein</fullName>
    </submittedName>
</protein>